<name>A0ABW4YL07_9BACL</name>
<evidence type="ECO:0000313" key="2">
    <source>
        <dbReference type="Proteomes" id="UP001597362"/>
    </source>
</evidence>
<dbReference type="EMBL" id="JBHUHO010000030">
    <property type="protein sequence ID" value="MFD2116334.1"/>
    <property type="molecule type" value="Genomic_DNA"/>
</dbReference>
<dbReference type="Proteomes" id="UP001597362">
    <property type="component" value="Unassembled WGS sequence"/>
</dbReference>
<evidence type="ECO:0000313" key="1">
    <source>
        <dbReference type="EMBL" id="MFD2116334.1"/>
    </source>
</evidence>
<keyword evidence="2" id="KW-1185">Reference proteome</keyword>
<dbReference type="RefSeq" id="WP_377772396.1">
    <property type="nucleotide sequence ID" value="NZ_JBHUHO010000030.1"/>
</dbReference>
<proteinExistence type="predicted"/>
<protein>
    <recommendedName>
        <fullName evidence="3">DUF4183 domain-containing protein</fullName>
    </recommendedName>
</protein>
<gene>
    <name evidence="1" type="ORF">ACFSJH_11440</name>
</gene>
<sequence>MGAMSNYLEVALLNAVFRNTPFTSPTTVYLALYTSDPTEADTGTEVSGGAYARQAVTFSAPTQVGSKATISNSADASFAVATAAWGTVTHVGLRTAATGGNLLYYGPVNNARSILVNDQLKFLAGELILDLD</sequence>
<dbReference type="InterPro" id="IPR056908">
    <property type="entry name" value="Gp80-like"/>
</dbReference>
<reference evidence="2" key="1">
    <citation type="journal article" date="2019" name="Int. J. Syst. Evol. Microbiol.">
        <title>The Global Catalogue of Microorganisms (GCM) 10K type strain sequencing project: providing services to taxonomists for standard genome sequencing and annotation.</title>
        <authorList>
            <consortium name="The Broad Institute Genomics Platform"/>
            <consortium name="The Broad Institute Genome Sequencing Center for Infectious Disease"/>
            <person name="Wu L."/>
            <person name="Ma J."/>
        </authorList>
    </citation>
    <scope>NUCLEOTIDE SEQUENCE [LARGE SCALE GENOMIC DNA]</scope>
    <source>
        <strain evidence="2">GH52</strain>
    </source>
</reference>
<evidence type="ECO:0008006" key="3">
    <source>
        <dbReference type="Google" id="ProtNLM"/>
    </source>
</evidence>
<accession>A0ABW4YL07</accession>
<organism evidence="1 2">
    <name type="scientific">Paenibacillus yanchengensis</name>
    <dbReference type="NCBI Taxonomy" id="2035833"/>
    <lineage>
        <taxon>Bacteria</taxon>
        <taxon>Bacillati</taxon>
        <taxon>Bacillota</taxon>
        <taxon>Bacilli</taxon>
        <taxon>Bacillales</taxon>
        <taxon>Paenibacillaceae</taxon>
        <taxon>Paenibacillus</taxon>
    </lineage>
</organism>
<comment type="caution">
    <text evidence="1">The sequence shown here is derived from an EMBL/GenBank/DDBJ whole genome shotgun (WGS) entry which is preliminary data.</text>
</comment>
<dbReference type="Pfam" id="PF23140">
    <property type="entry name" value="Gp80"/>
    <property type="match status" value="1"/>
</dbReference>